<dbReference type="Pfam" id="PF00076">
    <property type="entry name" value="RRM_1"/>
    <property type="match status" value="1"/>
</dbReference>
<organism evidence="4 5">
    <name type="scientific">Turneriella parva (strain ATCC BAA-1111 / DSM 21527 / NCTC 11395 / H)</name>
    <name type="common">Leptospira parva</name>
    <dbReference type="NCBI Taxonomy" id="869212"/>
    <lineage>
        <taxon>Bacteria</taxon>
        <taxon>Pseudomonadati</taxon>
        <taxon>Spirochaetota</taxon>
        <taxon>Spirochaetia</taxon>
        <taxon>Leptospirales</taxon>
        <taxon>Leptospiraceae</taxon>
        <taxon>Turneriella</taxon>
    </lineage>
</organism>
<protein>
    <submittedName>
        <fullName evidence="4">RNP-1 like RNA-binding protein</fullName>
    </submittedName>
</protein>
<dbReference type="SMART" id="SM00360">
    <property type="entry name" value="RRM"/>
    <property type="match status" value="1"/>
</dbReference>
<sequence>MNIYVGNLAYNATDEELRSAFEAFGQVTSVKIVRDRDTGRSRGFAFVEMEDGEGAQNAVAEMNGKDLKGRNLVVNEARPREQGGGGGFGGGGGGGRGGYGGGGGGGRGGYGGGGGRSGGGGRGGRGGGGNFRRDRGDENVW</sequence>
<gene>
    <name evidence="4" type="ordered locus">Turpa_3144</name>
</gene>
<dbReference type="InterPro" id="IPR000504">
    <property type="entry name" value="RRM_dom"/>
</dbReference>
<dbReference type="AlphaFoldDB" id="I4B926"/>
<dbReference type="PANTHER" id="PTHR48027">
    <property type="entry name" value="HETEROGENEOUS NUCLEAR RIBONUCLEOPROTEIN 87F-RELATED"/>
    <property type="match status" value="1"/>
</dbReference>
<dbReference type="Gene3D" id="3.30.70.330">
    <property type="match status" value="1"/>
</dbReference>
<evidence type="ECO:0000259" key="3">
    <source>
        <dbReference type="PROSITE" id="PS50102"/>
    </source>
</evidence>
<feature type="region of interest" description="Disordered" evidence="2">
    <location>
        <begin position="76"/>
        <end position="141"/>
    </location>
</feature>
<dbReference type="CDD" id="cd21608">
    <property type="entry name" value="RRM2_NsCP33_like"/>
    <property type="match status" value="1"/>
</dbReference>
<feature type="compositionally biased region" description="Gly residues" evidence="2">
    <location>
        <begin position="82"/>
        <end position="130"/>
    </location>
</feature>
<dbReference type="Proteomes" id="UP000006048">
    <property type="component" value="Chromosome"/>
</dbReference>
<dbReference type="InterPro" id="IPR035979">
    <property type="entry name" value="RBD_domain_sf"/>
</dbReference>
<dbReference type="HOGENOM" id="CLU_012062_28_1_12"/>
<dbReference type="PATRIC" id="fig|869212.3.peg.3173"/>
<dbReference type="EMBL" id="CP002959">
    <property type="protein sequence ID" value="AFM13783.1"/>
    <property type="molecule type" value="Genomic_DNA"/>
</dbReference>
<dbReference type="GO" id="GO:0003723">
    <property type="term" value="F:RNA binding"/>
    <property type="evidence" value="ECO:0007669"/>
    <property type="project" value="UniProtKB-KW"/>
</dbReference>
<dbReference type="InterPro" id="IPR052462">
    <property type="entry name" value="SLIRP/GR-RBP-like"/>
</dbReference>
<keyword evidence="5" id="KW-1185">Reference proteome</keyword>
<evidence type="ECO:0000256" key="1">
    <source>
        <dbReference type="ARBA" id="ARBA00022884"/>
    </source>
</evidence>
<accession>I4B926</accession>
<evidence type="ECO:0000313" key="5">
    <source>
        <dbReference type="Proteomes" id="UP000006048"/>
    </source>
</evidence>
<evidence type="ECO:0000313" key="4">
    <source>
        <dbReference type="EMBL" id="AFM13783.1"/>
    </source>
</evidence>
<reference evidence="4 5" key="1">
    <citation type="submission" date="2012-06" db="EMBL/GenBank/DDBJ databases">
        <title>The complete chromosome of genome of Turneriella parva DSM 21527.</title>
        <authorList>
            <consortium name="US DOE Joint Genome Institute (JGI-PGF)"/>
            <person name="Lucas S."/>
            <person name="Han J."/>
            <person name="Lapidus A."/>
            <person name="Bruce D."/>
            <person name="Goodwin L."/>
            <person name="Pitluck S."/>
            <person name="Peters L."/>
            <person name="Kyrpides N."/>
            <person name="Mavromatis K."/>
            <person name="Ivanova N."/>
            <person name="Mikhailova N."/>
            <person name="Chertkov O."/>
            <person name="Detter J.C."/>
            <person name="Tapia R."/>
            <person name="Han C."/>
            <person name="Land M."/>
            <person name="Hauser L."/>
            <person name="Markowitz V."/>
            <person name="Cheng J.-F."/>
            <person name="Hugenholtz P."/>
            <person name="Woyke T."/>
            <person name="Wu D."/>
            <person name="Gronow S."/>
            <person name="Wellnitz S."/>
            <person name="Brambilla E."/>
            <person name="Klenk H.-P."/>
            <person name="Eisen J.A."/>
        </authorList>
    </citation>
    <scope>NUCLEOTIDE SEQUENCE [LARGE SCALE GENOMIC DNA]</scope>
    <source>
        <strain evidence="5">ATCC BAA-1111 / DSM 21527 / NCTC 11395 / H</strain>
    </source>
</reference>
<evidence type="ECO:0000256" key="2">
    <source>
        <dbReference type="SAM" id="MobiDB-lite"/>
    </source>
</evidence>
<dbReference type="STRING" id="869212.Turpa_3144"/>
<dbReference type="SUPFAM" id="SSF54928">
    <property type="entry name" value="RNA-binding domain, RBD"/>
    <property type="match status" value="1"/>
</dbReference>
<feature type="compositionally biased region" description="Basic and acidic residues" evidence="2">
    <location>
        <begin position="131"/>
        <end position="141"/>
    </location>
</feature>
<proteinExistence type="predicted"/>
<dbReference type="KEGG" id="tpx:Turpa_3144"/>
<dbReference type="PROSITE" id="PS50102">
    <property type="entry name" value="RRM"/>
    <property type="match status" value="1"/>
</dbReference>
<keyword evidence="1" id="KW-0694">RNA-binding</keyword>
<dbReference type="InterPro" id="IPR012677">
    <property type="entry name" value="Nucleotide-bd_a/b_plait_sf"/>
</dbReference>
<name>I4B926_TURPD</name>
<dbReference type="InterPro" id="IPR048289">
    <property type="entry name" value="RRM2_NsCP33-like"/>
</dbReference>
<feature type="domain" description="RRM" evidence="3">
    <location>
        <begin position="1"/>
        <end position="79"/>
    </location>
</feature>